<organism evidence="2 3">
    <name type="scientific">Genlisea aurea</name>
    <dbReference type="NCBI Taxonomy" id="192259"/>
    <lineage>
        <taxon>Eukaryota</taxon>
        <taxon>Viridiplantae</taxon>
        <taxon>Streptophyta</taxon>
        <taxon>Embryophyta</taxon>
        <taxon>Tracheophyta</taxon>
        <taxon>Spermatophyta</taxon>
        <taxon>Magnoliopsida</taxon>
        <taxon>eudicotyledons</taxon>
        <taxon>Gunneridae</taxon>
        <taxon>Pentapetalae</taxon>
        <taxon>asterids</taxon>
        <taxon>lamiids</taxon>
        <taxon>Lamiales</taxon>
        <taxon>Lentibulariaceae</taxon>
        <taxon>Genlisea</taxon>
    </lineage>
</organism>
<dbReference type="Proteomes" id="UP000015453">
    <property type="component" value="Unassembled WGS sequence"/>
</dbReference>
<dbReference type="OrthoDB" id="5411689at2759"/>
<name>S8DVW5_9LAMI</name>
<dbReference type="Pfam" id="PF00961">
    <property type="entry name" value="LAGLIDADG_1"/>
    <property type="match status" value="2"/>
</dbReference>
<protein>
    <recommendedName>
        <fullName evidence="1">Homing endonuclease LAGLIDADG domain-containing protein</fullName>
    </recommendedName>
</protein>
<sequence>ALVKYHHMREHPAVIRYTQELILFVKILIYGQSAGNQILSWRLAPVCFSIHAASWQNNKVGSSETIRGMQNIKNDFKFWLIGFTEGDGCFHVNKRGYCEFSLTQSSSDAQVLFTIKKELGFGSVKKQCKKSKTHYYRVRDREGILKIIKIFNGNLLTDKKRKQFELWLNAFNFKFNSNITLISSTNSPTLNNSWISGFTDAEGCFTASLVGRVKYSQVFVRYILSQKGEKELMDSIALLFGGRISYQASYEGYNMTVNLRKLNKVINYFSTYPLKTKKRISYNNWCKVHQLVSNKEHFTLEGILKIKNLISKINK</sequence>
<dbReference type="PANTHER" id="PTHR36181:SF4">
    <property type="entry name" value="LAGLIDADG ENDONUCLEASE"/>
    <property type="match status" value="1"/>
</dbReference>
<comment type="caution">
    <text evidence="2">The sequence shown here is derived from an EMBL/GenBank/DDBJ whole genome shotgun (WGS) entry which is preliminary data.</text>
</comment>
<feature type="domain" description="Homing endonuclease LAGLIDADG" evidence="1">
    <location>
        <begin position="80"/>
        <end position="170"/>
    </location>
</feature>
<dbReference type="EMBL" id="AUSU01003174">
    <property type="protein sequence ID" value="EPS67323.1"/>
    <property type="molecule type" value="Genomic_DNA"/>
</dbReference>
<dbReference type="Gene3D" id="3.10.28.10">
    <property type="entry name" value="Homing endonucleases"/>
    <property type="match status" value="2"/>
</dbReference>
<proteinExistence type="predicted"/>
<gene>
    <name evidence="2" type="ORF">M569_07451</name>
</gene>
<dbReference type="InterPro" id="IPR051289">
    <property type="entry name" value="LAGLIDADG_Endonuclease"/>
</dbReference>
<evidence type="ECO:0000313" key="2">
    <source>
        <dbReference type="EMBL" id="EPS67323.1"/>
    </source>
</evidence>
<dbReference type="InterPro" id="IPR004860">
    <property type="entry name" value="LAGLIDADG_dom"/>
</dbReference>
<dbReference type="InterPro" id="IPR027434">
    <property type="entry name" value="Homing_endonucl"/>
</dbReference>
<feature type="non-terminal residue" evidence="2">
    <location>
        <position position="315"/>
    </location>
</feature>
<dbReference type="AlphaFoldDB" id="S8DVW5"/>
<feature type="domain" description="Homing endonuclease LAGLIDADG" evidence="1">
    <location>
        <begin position="195"/>
        <end position="289"/>
    </location>
</feature>
<accession>S8DVW5</accession>
<reference evidence="2 3" key="1">
    <citation type="journal article" date="2013" name="BMC Genomics">
        <title>The miniature genome of a carnivorous plant Genlisea aurea contains a low number of genes and short non-coding sequences.</title>
        <authorList>
            <person name="Leushkin E.V."/>
            <person name="Sutormin R.A."/>
            <person name="Nabieva E.R."/>
            <person name="Penin A.A."/>
            <person name="Kondrashov A.S."/>
            <person name="Logacheva M.D."/>
        </authorList>
    </citation>
    <scope>NUCLEOTIDE SEQUENCE [LARGE SCALE GENOMIC DNA]</scope>
</reference>
<dbReference type="GO" id="GO:0005739">
    <property type="term" value="C:mitochondrion"/>
    <property type="evidence" value="ECO:0007669"/>
    <property type="project" value="UniProtKB-ARBA"/>
</dbReference>
<feature type="non-terminal residue" evidence="2">
    <location>
        <position position="1"/>
    </location>
</feature>
<dbReference type="SUPFAM" id="SSF55608">
    <property type="entry name" value="Homing endonucleases"/>
    <property type="match status" value="2"/>
</dbReference>
<dbReference type="PANTHER" id="PTHR36181">
    <property type="entry name" value="INTRON-ENCODED ENDONUCLEASE AI3-RELATED"/>
    <property type="match status" value="1"/>
</dbReference>
<evidence type="ECO:0000259" key="1">
    <source>
        <dbReference type="Pfam" id="PF00961"/>
    </source>
</evidence>
<keyword evidence="3" id="KW-1185">Reference proteome</keyword>
<evidence type="ECO:0000313" key="3">
    <source>
        <dbReference type="Proteomes" id="UP000015453"/>
    </source>
</evidence>
<dbReference type="GO" id="GO:0004519">
    <property type="term" value="F:endonuclease activity"/>
    <property type="evidence" value="ECO:0007669"/>
    <property type="project" value="InterPro"/>
</dbReference>